<proteinExistence type="predicted"/>
<dbReference type="RefSeq" id="XP_016760444.1">
    <property type="nucleotide sequence ID" value="XM_016910461.2"/>
</dbReference>
<keyword evidence="1" id="KW-0812">Transmembrane</keyword>
<keyword evidence="1" id="KW-0472">Membrane</keyword>
<dbReference type="eggNOG" id="KOG1178">
    <property type="taxonomic scope" value="Eukaryota"/>
</dbReference>
<dbReference type="PANTHER" id="PTHR33927:SF5">
    <property type="entry name" value="ENZYME, PUTATIVE (AFU_ORTHOLOGUE AFUA_8G01222)-RELATED"/>
    <property type="match status" value="1"/>
</dbReference>
<dbReference type="Gene3D" id="3.40.50.80">
    <property type="entry name" value="Nucleotide-binding domain of ferredoxin-NADP reductase (FNR) module"/>
    <property type="match status" value="1"/>
</dbReference>
<dbReference type="SUPFAM" id="SSF52343">
    <property type="entry name" value="Ferredoxin reductase-like, C-terminal NADP-linked domain"/>
    <property type="match status" value="1"/>
</dbReference>
<dbReference type="Proteomes" id="UP000016931">
    <property type="component" value="Unassembled WGS sequence"/>
</dbReference>
<evidence type="ECO:0000313" key="2">
    <source>
        <dbReference type="EMBL" id="EMF12323.1"/>
    </source>
</evidence>
<accession>N1QG81</accession>
<organism evidence="2 3">
    <name type="scientific">Sphaerulina musiva (strain SO2202)</name>
    <name type="common">Poplar stem canker fungus</name>
    <name type="synonym">Septoria musiva</name>
    <dbReference type="NCBI Taxonomy" id="692275"/>
    <lineage>
        <taxon>Eukaryota</taxon>
        <taxon>Fungi</taxon>
        <taxon>Dikarya</taxon>
        <taxon>Ascomycota</taxon>
        <taxon>Pezizomycotina</taxon>
        <taxon>Dothideomycetes</taxon>
        <taxon>Dothideomycetidae</taxon>
        <taxon>Mycosphaerellales</taxon>
        <taxon>Mycosphaerellaceae</taxon>
        <taxon>Sphaerulina</taxon>
    </lineage>
</organism>
<dbReference type="PANTHER" id="PTHR33927">
    <property type="entry name" value="TRANSMEMBRANE PROTEIN"/>
    <property type="match status" value="1"/>
</dbReference>
<gene>
    <name evidence="2" type="ORF">SEPMUDRAFT_88085</name>
</gene>
<dbReference type="OMA" id="ICLINDY"/>
<dbReference type="AlphaFoldDB" id="N1QG81"/>
<feature type="transmembrane region" description="Helical" evidence="1">
    <location>
        <begin position="126"/>
        <end position="145"/>
    </location>
</feature>
<feature type="non-terminal residue" evidence="2">
    <location>
        <position position="398"/>
    </location>
</feature>
<dbReference type="GeneID" id="27907598"/>
<evidence type="ECO:0008006" key="4">
    <source>
        <dbReference type="Google" id="ProtNLM"/>
    </source>
</evidence>
<evidence type="ECO:0000256" key="1">
    <source>
        <dbReference type="SAM" id="Phobius"/>
    </source>
</evidence>
<feature type="transmembrane region" description="Helical" evidence="1">
    <location>
        <begin position="165"/>
        <end position="183"/>
    </location>
</feature>
<sequence>MYGDAVTAVAANILLAMLMRQENCINMLFHSVLSLPRSWPVSIRRHAAKVYCYGGVHTASGISAVLWYLFFVVLVFRDFVAVNEALGNAVKGLAGVIMCLLVTLCAASYPTLRAKFHNQWELSHRFLGWTLVVLIWIQLCCVVASDALKPESSSNMGSILVKTPAFWMLLIISFLLVYPWMRLRKVYLTVEKLSAHAIQVHVKTKKPIPTCVGISFSRSPLIENHKFATIPNPDKESAFSVIIANNGDWTHQLINDSPPPFLWTRGIPSLGVARVSKIFRRIVLVATGSGIGPLMSFFNSHPEWAMRIVWSARTPALSYGKKNMQNVLRADPKAIILDTSKTSFKEEGMPDLVRLAYGAYRDFEAEGVVVISNPKVTKEVVFALESRKVPAYGAIFDS</sequence>
<keyword evidence="1" id="KW-1133">Transmembrane helix</keyword>
<dbReference type="EMBL" id="KB456265">
    <property type="protein sequence ID" value="EMF12323.1"/>
    <property type="molecule type" value="Genomic_DNA"/>
</dbReference>
<reference evidence="2 3" key="1">
    <citation type="journal article" date="2012" name="PLoS Pathog.">
        <title>Diverse lifestyles and strategies of plant pathogenesis encoded in the genomes of eighteen Dothideomycetes fungi.</title>
        <authorList>
            <person name="Ohm R.A."/>
            <person name="Feau N."/>
            <person name="Henrissat B."/>
            <person name="Schoch C.L."/>
            <person name="Horwitz B.A."/>
            <person name="Barry K.W."/>
            <person name="Condon B.J."/>
            <person name="Copeland A.C."/>
            <person name="Dhillon B."/>
            <person name="Glaser F."/>
            <person name="Hesse C.N."/>
            <person name="Kosti I."/>
            <person name="LaButti K."/>
            <person name="Lindquist E.A."/>
            <person name="Lucas S."/>
            <person name="Salamov A.A."/>
            <person name="Bradshaw R.E."/>
            <person name="Ciuffetti L."/>
            <person name="Hamelin R.C."/>
            <person name="Kema G.H.J."/>
            <person name="Lawrence C."/>
            <person name="Scott J.A."/>
            <person name="Spatafora J.W."/>
            <person name="Turgeon B.G."/>
            <person name="de Wit P.J.G.M."/>
            <person name="Zhong S."/>
            <person name="Goodwin S.B."/>
            <person name="Grigoriev I.V."/>
        </authorList>
    </citation>
    <scope>NUCLEOTIDE SEQUENCE [LARGE SCALE GENOMIC DNA]</scope>
    <source>
        <strain evidence="2 3">SO2202</strain>
    </source>
</reference>
<keyword evidence="3" id="KW-1185">Reference proteome</keyword>
<dbReference type="InterPro" id="IPR052979">
    <property type="entry name" value="Adenylate-forming_domain"/>
</dbReference>
<dbReference type="InterPro" id="IPR039261">
    <property type="entry name" value="FNR_nucleotide-bd"/>
</dbReference>
<dbReference type="HOGENOM" id="CLU_005562_3_2_1"/>
<protein>
    <recommendedName>
        <fullName evidence="4">Integral membrane protein TmpA</fullName>
    </recommendedName>
</protein>
<evidence type="ECO:0000313" key="3">
    <source>
        <dbReference type="Proteomes" id="UP000016931"/>
    </source>
</evidence>
<feature type="transmembrane region" description="Helical" evidence="1">
    <location>
        <begin position="50"/>
        <end position="73"/>
    </location>
</feature>
<name>N1QG81_SPHMS</name>
<feature type="transmembrane region" description="Helical" evidence="1">
    <location>
        <begin position="93"/>
        <end position="114"/>
    </location>
</feature>
<dbReference type="OrthoDB" id="3142841at2759"/>